<feature type="region of interest" description="Disordered" evidence="1">
    <location>
        <begin position="181"/>
        <end position="201"/>
    </location>
</feature>
<dbReference type="EMBL" id="JABZFZ010000061">
    <property type="protein sequence ID" value="MBF0939639.1"/>
    <property type="molecule type" value="Genomic_DNA"/>
</dbReference>
<dbReference type="Proteomes" id="UP000718630">
    <property type="component" value="Unassembled WGS sequence"/>
</dbReference>
<feature type="compositionally biased region" description="Basic and acidic residues" evidence="1">
    <location>
        <begin position="46"/>
        <end position="56"/>
    </location>
</feature>
<feature type="transmembrane region" description="Helical" evidence="2">
    <location>
        <begin position="6"/>
        <end position="24"/>
    </location>
</feature>
<gene>
    <name evidence="3" type="ORF">HXK03_02010</name>
</gene>
<proteinExistence type="predicted"/>
<feature type="compositionally biased region" description="Low complexity" evidence="1">
    <location>
        <begin position="264"/>
        <end position="294"/>
    </location>
</feature>
<evidence type="ECO:0000313" key="4">
    <source>
        <dbReference type="Proteomes" id="UP000718630"/>
    </source>
</evidence>
<keyword evidence="2" id="KW-1133">Transmembrane helix</keyword>
<feature type="region of interest" description="Disordered" evidence="1">
    <location>
        <begin position="214"/>
        <end position="320"/>
    </location>
</feature>
<reference evidence="3" key="1">
    <citation type="submission" date="2020-04" db="EMBL/GenBank/DDBJ databases">
        <title>Deep metagenomics examines the oral microbiome during advanced dental caries in children, revealing novel taxa and co-occurrences with host molecules.</title>
        <authorList>
            <person name="Baker J.L."/>
            <person name="Morton J.T."/>
            <person name="Dinis M."/>
            <person name="Alvarez R."/>
            <person name="Tran N.C."/>
            <person name="Knight R."/>
            <person name="Edlund A."/>
        </authorList>
    </citation>
    <scope>NUCLEOTIDE SEQUENCE</scope>
    <source>
        <strain evidence="3">JCVI_32_bin.64</strain>
    </source>
</reference>
<comment type="caution">
    <text evidence="3">The sequence shown here is derived from an EMBL/GenBank/DDBJ whole genome shotgun (WGS) entry which is preliminary data.</text>
</comment>
<sequence length="427" mass="43491">MEIGGLVFAAVCVVLVAAVPALVARRSAITQSRELDRFSPGLRMIRAPEDKNEPRGRATGPLLAPSKETGRGGGTMERTGAAPRSTERVSPRAVRDIARLRAKRAARLASEAAAAKRRMAASAVFALATVLLGVGVWAAGLAWAWAAVPGVALAASLGASRFAAIRSQRENEREVELLRELRGGAPRASSPTAEAEGVSSGSAFARALRRASSGVRASGAAGDGERRRSSDPGAPKVGAQHASGARAESDSPRARDAAPPSYPPASGRSSARPSLVDEAGTGSEAASAAGAAGTVLPSGSDAEGPTAGSGAAGGDSPGLVFNTDVDAAEVVPVSEEETARAARSLAQSRTWTVVPVPAPTYVMRERISGRMVHADTDLRGIPKVAASVPARPVAATYEGGKRSTEEVVADQAVALNLDAVLDAKRAQ</sequence>
<name>A0A929MYN0_9ACTO</name>
<feature type="transmembrane region" description="Helical" evidence="2">
    <location>
        <begin position="119"/>
        <end position="137"/>
    </location>
</feature>
<evidence type="ECO:0000313" key="3">
    <source>
        <dbReference type="EMBL" id="MBF0939639.1"/>
    </source>
</evidence>
<accession>A0A929MYN0</accession>
<keyword evidence="2" id="KW-0472">Membrane</keyword>
<protein>
    <submittedName>
        <fullName evidence="3">Uncharacterized protein</fullName>
    </submittedName>
</protein>
<evidence type="ECO:0000256" key="2">
    <source>
        <dbReference type="SAM" id="Phobius"/>
    </source>
</evidence>
<feature type="region of interest" description="Disordered" evidence="1">
    <location>
        <begin position="40"/>
        <end position="88"/>
    </location>
</feature>
<feature type="compositionally biased region" description="Basic and acidic residues" evidence="1">
    <location>
        <begin position="247"/>
        <end position="256"/>
    </location>
</feature>
<dbReference type="AlphaFoldDB" id="A0A929MYN0"/>
<evidence type="ECO:0000256" key="1">
    <source>
        <dbReference type="SAM" id="MobiDB-lite"/>
    </source>
</evidence>
<keyword evidence="2" id="KW-0812">Transmembrane</keyword>
<organism evidence="3 4">
    <name type="scientific">Schaalia georgiae</name>
    <dbReference type="NCBI Taxonomy" id="52768"/>
    <lineage>
        <taxon>Bacteria</taxon>
        <taxon>Bacillati</taxon>
        <taxon>Actinomycetota</taxon>
        <taxon>Actinomycetes</taxon>
        <taxon>Actinomycetales</taxon>
        <taxon>Actinomycetaceae</taxon>
        <taxon>Schaalia</taxon>
    </lineage>
</organism>